<dbReference type="SUPFAM" id="SSF51556">
    <property type="entry name" value="Metallo-dependent hydrolases"/>
    <property type="match status" value="1"/>
</dbReference>
<evidence type="ECO:0000313" key="6">
    <source>
        <dbReference type="EMBL" id="MBB3151966.1"/>
    </source>
</evidence>
<evidence type="ECO:0000256" key="3">
    <source>
        <dbReference type="ARBA" id="ARBA00022833"/>
    </source>
</evidence>
<dbReference type="Proteomes" id="UP000518605">
    <property type="component" value="Unassembled WGS sequence"/>
</dbReference>
<accession>A0A7W5C6B2</accession>
<reference evidence="6 7" key="1">
    <citation type="submission" date="2020-08" db="EMBL/GenBank/DDBJ databases">
        <title>Genomic Encyclopedia of Type Strains, Phase III (KMG-III): the genomes of soil and plant-associated and newly described type strains.</title>
        <authorList>
            <person name="Whitman W."/>
        </authorList>
    </citation>
    <scope>NUCLEOTIDE SEQUENCE [LARGE SCALE GENOMIC DNA]</scope>
    <source>
        <strain evidence="6 7">CECT 8234</strain>
    </source>
</reference>
<keyword evidence="3 4" id="KW-0862">Zinc</keyword>
<dbReference type="HAMAP" id="MF_01281">
    <property type="entry name" value="MTA_SAH_deamin"/>
    <property type="match status" value="1"/>
</dbReference>
<evidence type="ECO:0000259" key="5">
    <source>
        <dbReference type="Pfam" id="PF01979"/>
    </source>
</evidence>
<dbReference type="InterPro" id="IPR006680">
    <property type="entry name" value="Amidohydro-rel"/>
</dbReference>
<comment type="similarity">
    <text evidence="4">Belongs to the metallo-dependent hydrolases superfamily. MTA/SAH deaminase family.</text>
</comment>
<evidence type="ECO:0000256" key="2">
    <source>
        <dbReference type="ARBA" id="ARBA00022801"/>
    </source>
</evidence>
<proteinExistence type="inferred from homology"/>
<dbReference type="InterPro" id="IPR023512">
    <property type="entry name" value="Deaminase_MtaD/DadD"/>
</dbReference>
<dbReference type="SUPFAM" id="SSF51338">
    <property type="entry name" value="Composite domain of metallo-dependent hydrolases"/>
    <property type="match status" value="1"/>
</dbReference>
<comment type="function">
    <text evidence="4">Catalyzes the deamination of 5-methylthioadenosine and S-adenosyl-L-homocysteine into 5-methylthioinosine and S-inosyl-L-homocysteine, respectively. Is also able to deaminate adenosine.</text>
</comment>
<feature type="binding site" evidence="4">
    <location>
        <position position="307"/>
    </location>
    <ligand>
        <name>Zn(2+)</name>
        <dbReference type="ChEBI" id="CHEBI:29105"/>
    </ligand>
</feature>
<feature type="binding site" evidence="4">
    <location>
        <position position="63"/>
    </location>
    <ligand>
        <name>Zn(2+)</name>
        <dbReference type="ChEBI" id="CHEBI:29105"/>
    </ligand>
</feature>
<comment type="caution">
    <text evidence="4">Lacks conserved residue(s) required for the propagation of feature annotation.</text>
</comment>
<dbReference type="InterPro" id="IPR032466">
    <property type="entry name" value="Metal_Hydrolase"/>
</dbReference>
<feature type="binding site" evidence="4">
    <location>
        <position position="307"/>
    </location>
    <ligand>
        <name>substrate</name>
    </ligand>
</feature>
<dbReference type="InterPro" id="IPR011059">
    <property type="entry name" value="Metal-dep_hydrolase_composite"/>
</dbReference>
<dbReference type="PANTHER" id="PTHR43794">
    <property type="entry name" value="AMINOHYDROLASE SSNA-RELATED"/>
    <property type="match status" value="1"/>
</dbReference>
<dbReference type="PANTHER" id="PTHR43794:SF11">
    <property type="entry name" value="AMIDOHYDROLASE-RELATED DOMAIN-CONTAINING PROTEIN"/>
    <property type="match status" value="1"/>
</dbReference>
<protein>
    <recommendedName>
        <fullName evidence="4">5-methylthioadenosine/S-adenosylhomocysteine deaminase</fullName>
        <shortName evidence="4">MTA/SAH deaminase</shortName>
        <ecNumber evidence="4">3.5.4.28</ecNumber>
        <ecNumber evidence="4">3.5.4.31</ecNumber>
    </recommendedName>
</protein>
<gene>
    <name evidence="4" type="primary">mtaD</name>
    <name evidence="6" type="ORF">FHS16_002012</name>
</gene>
<dbReference type="RefSeq" id="WP_183561483.1">
    <property type="nucleotide sequence ID" value="NZ_CBCSLB010000003.1"/>
</dbReference>
<dbReference type="AlphaFoldDB" id="A0A7W5C6B2"/>
<dbReference type="GO" id="GO:0046872">
    <property type="term" value="F:metal ion binding"/>
    <property type="evidence" value="ECO:0007669"/>
    <property type="project" value="UniProtKB-KW"/>
</dbReference>
<evidence type="ECO:0000256" key="4">
    <source>
        <dbReference type="HAMAP-Rule" id="MF_01281"/>
    </source>
</evidence>
<organism evidence="6 7">
    <name type="scientific">Paenibacillus endophyticus</name>
    <dbReference type="NCBI Taxonomy" id="1294268"/>
    <lineage>
        <taxon>Bacteria</taxon>
        <taxon>Bacillati</taxon>
        <taxon>Bacillota</taxon>
        <taxon>Bacilli</taxon>
        <taxon>Bacillales</taxon>
        <taxon>Paenibacillaceae</taxon>
        <taxon>Paenibacillus</taxon>
    </lineage>
</organism>
<feature type="binding site" evidence="4">
    <location>
        <position position="92"/>
    </location>
    <ligand>
        <name>substrate</name>
    </ligand>
</feature>
<dbReference type="Gene3D" id="3.20.20.140">
    <property type="entry name" value="Metal-dependent hydrolases"/>
    <property type="match status" value="1"/>
</dbReference>
<comment type="cofactor">
    <cofactor evidence="4">
        <name>Zn(2+)</name>
        <dbReference type="ChEBI" id="CHEBI:29105"/>
    </cofactor>
    <text evidence="4">Binds 1 zinc ion per subunit.</text>
</comment>
<dbReference type="EC" id="3.5.4.28" evidence="4"/>
<dbReference type="Pfam" id="PF01979">
    <property type="entry name" value="Amidohydro_1"/>
    <property type="match status" value="1"/>
</dbReference>
<dbReference type="EC" id="3.5.4.31" evidence="4"/>
<name>A0A7W5C6B2_9BACL</name>
<keyword evidence="7" id="KW-1185">Reference proteome</keyword>
<keyword evidence="1 4" id="KW-0479">Metal-binding</keyword>
<evidence type="ECO:0000313" key="7">
    <source>
        <dbReference type="Proteomes" id="UP000518605"/>
    </source>
</evidence>
<feature type="binding site" evidence="4">
    <location>
        <position position="65"/>
    </location>
    <ligand>
        <name>Zn(2+)</name>
        <dbReference type="ChEBI" id="CHEBI:29105"/>
    </ligand>
</feature>
<dbReference type="GO" id="GO:0090614">
    <property type="term" value="F:5'-methylthioadenosine deaminase activity"/>
    <property type="evidence" value="ECO:0007669"/>
    <property type="project" value="UniProtKB-UniRule"/>
</dbReference>
<sequence>MTTILIQNAVVMTMNEQNDIFTGDVLIVGNRITEIGVGLQGIRADRIINAEGKVLLPGFVQTHIHLCQTLFRGRADDLSLIDWLKEKIWPLEAAHSEDSVYYSALLGIGELIRSGTTTILDMETVHYTESAFQAIKESGIRAISGKVMMDHGTEVPLALQEKTEKSLQDSVDLLEKWHGAENGRIQYAFCPRFVVSCTEELLIGVRDLSAAYGVMVHTHASENVGEIAMVEAERGMRNVVYLDHIGLAKPNLILAHSIWLDDEEKTIIRDRGVKVTHCPGSNMKLASGVAEIPLLLEQGIDVGIGADGAPCNNNLDMFQEMRLTAYMQKVKHGPTVMNAKTVLRMATIGGAKVLGLDKSIGSIEVGKLADLQLLDLEDFHVYPSFDADWYSRVVYAATRGDVDTVLIDGRIVMENKLVRSVDKKIVLKEADQALRRLIQRL</sequence>
<dbReference type="NCBIfam" id="NF005557">
    <property type="entry name" value="PRK07228.1"/>
    <property type="match status" value="1"/>
</dbReference>
<dbReference type="CDD" id="cd01298">
    <property type="entry name" value="ATZ_TRZ_like"/>
    <property type="match status" value="1"/>
</dbReference>
<dbReference type="Gene3D" id="2.30.40.10">
    <property type="entry name" value="Urease, subunit C, domain 1"/>
    <property type="match status" value="1"/>
</dbReference>
<dbReference type="InterPro" id="IPR050287">
    <property type="entry name" value="MTA/SAH_deaminase"/>
</dbReference>
<feature type="binding site" evidence="4">
    <location>
        <position position="222"/>
    </location>
    <ligand>
        <name>substrate</name>
    </ligand>
</feature>
<dbReference type="EMBL" id="JACHXW010000005">
    <property type="protein sequence ID" value="MBB3151966.1"/>
    <property type="molecule type" value="Genomic_DNA"/>
</dbReference>
<feature type="domain" description="Amidohydrolase-related" evidence="5">
    <location>
        <begin position="54"/>
        <end position="412"/>
    </location>
</feature>
<dbReference type="GO" id="GO:0050270">
    <property type="term" value="F:S-adenosylhomocysteine deaminase activity"/>
    <property type="evidence" value="ECO:0007669"/>
    <property type="project" value="UniProtKB-UniRule"/>
</dbReference>
<comment type="catalytic activity">
    <reaction evidence="4">
        <text>S-adenosyl-L-homocysteine + H2O + H(+) = S-inosyl-L-homocysteine + NH4(+)</text>
        <dbReference type="Rhea" id="RHEA:20716"/>
        <dbReference type="ChEBI" id="CHEBI:15377"/>
        <dbReference type="ChEBI" id="CHEBI:15378"/>
        <dbReference type="ChEBI" id="CHEBI:28938"/>
        <dbReference type="ChEBI" id="CHEBI:57856"/>
        <dbReference type="ChEBI" id="CHEBI:57985"/>
        <dbReference type="EC" id="3.5.4.28"/>
    </reaction>
</comment>
<comment type="caution">
    <text evidence="6">The sequence shown here is derived from an EMBL/GenBank/DDBJ whole genome shotgun (WGS) entry which is preliminary data.</text>
</comment>
<dbReference type="FunFam" id="3.20.20.140:FF:000014">
    <property type="entry name" value="5-methylthioadenosine/S-adenosylhomocysteine deaminase"/>
    <property type="match status" value="1"/>
</dbReference>
<evidence type="ECO:0000256" key="1">
    <source>
        <dbReference type="ARBA" id="ARBA00022723"/>
    </source>
</evidence>
<keyword evidence="2 4" id="KW-0378">Hydrolase</keyword>
<comment type="catalytic activity">
    <reaction evidence="4">
        <text>S-methyl-5'-thioadenosine + H2O + H(+) = S-methyl-5'-thioinosine + NH4(+)</text>
        <dbReference type="Rhea" id="RHEA:25025"/>
        <dbReference type="ChEBI" id="CHEBI:15377"/>
        <dbReference type="ChEBI" id="CHEBI:15378"/>
        <dbReference type="ChEBI" id="CHEBI:17509"/>
        <dbReference type="ChEBI" id="CHEBI:28938"/>
        <dbReference type="ChEBI" id="CHEBI:48595"/>
        <dbReference type="EC" id="3.5.4.31"/>
    </reaction>
</comment>
<feature type="binding site" evidence="4">
    <location>
        <position position="219"/>
    </location>
    <ligand>
        <name>Zn(2+)</name>
        <dbReference type="ChEBI" id="CHEBI:29105"/>
    </ligand>
</feature>